<comment type="caution">
    <text evidence="2">The sequence shown here is derived from an EMBL/GenBank/DDBJ whole genome shotgun (WGS) entry which is preliminary data.</text>
</comment>
<feature type="compositionally biased region" description="Low complexity" evidence="1">
    <location>
        <begin position="214"/>
        <end position="229"/>
    </location>
</feature>
<feature type="compositionally biased region" description="Basic and acidic residues" evidence="1">
    <location>
        <begin position="202"/>
        <end position="213"/>
    </location>
</feature>
<name>A0A834EYJ7_ORYME</name>
<keyword evidence="2" id="KW-0808">Transferase</keyword>
<feature type="compositionally biased region" description="Low complexity" evidence="1">
    <location>
        <begin position="186"/>
        <end position="197"/>
    </location>
</feature>
<evidence type="ECO:0000313" key="3">
    <source>
        <dbReference type="Proteomes" id="UP000646548"/>
    </source>
</evidence>
<dbReference type="AlphaFoldDB" id="A0A834EYJ7"/>
<dbReference type="GO" id="GO:0016301">
    <property type="term" value="F:kinase activity"/>
    <property type="evidence" value="ECO:0007669"/>
    <property type="project" value="UniProtKB-KW"/>
</dbReference>
<feature type="region of interest" description="Disordered" evidence="1">
    <location>
        <begin position="1"/>
        <end position="229"/>
    </location>
</feature>
<dbReference type="EMBL" id="WKFB01001250">
    <property type="protein sequence ID" value="KAF6714434.1"/>
    <property type="molecule type" value="Genomic_DNA"/>
</dbReference>
<accession>A0A834EYJ7</accession>
<keyword evidence="2" id="KW-0418">Kinase</keyword>
<feature type="compositionally biased region" description="Polar residues" evidence="1">
    <location>
        <begin position="59"/>
        <end position="78"/>
    </location>
</feature>
<reference evidence="2" key="1">
    <citation type="journal article" name="BMC Genomics">
        <title>Long-read sequencing and de novo genome assembly of marine medaka (Oryzias melastigma).</title>
        <authorList>
            <person name="Liang P."/>
            <person name="Saqib H.S.A."/>
            <person name="Ni X."/>
            <person name="Shen Y."/>
        </authorList>
    </citation>
    <scope>NUCLEOTIDE SEQUENCE</scope>
    <source>
        <strain evidence="2">Bigg-433</strain>
    </source>
</reference>
<evidence type="ECO:0000313" key="2">
    <source>
        <dbReference type="EMBL" id="KAF6714434.1"/>
    </source>
</evidence>
<gene>
    <name evidence="2" type="ORF">FQA47_015227</name>
</gene>
<feature type="compositionally biased region" description="Basic and acidic residues" evidence="1">
    <location>
        <begin position="106"/>
        <end position="129"/>
    </location>
</feature>
<organism evidence="2 3">
    <name type="scientific">Oryzias melastigma</name>
    <name type="common">Marine medaka</name>
    <dbReference type="NCBI Taxonomy" id="30732"/>
    <lineage>
        <taxon>Eukaryota</taxon>
        <taxon>Metazoa</taxon>
        <taxon>Chordata</taxon>
        <taxon>Craniata</taxon>
        <taxon>Vertebrata</taxon>
        <taxon>Euteleostomi</taxon>
        <taxon>Actinopterygii</taxon>
        <taxon>Neopterygii</taxon>
        <taxon>Teleostei</taxon>
        <taxon>Neoteleostei</taxon>
        <taxon>Acanthomorphata</taxon>
        <taxon>Ovalentaria</taxon>
        <taxon>Atherinomorphae</taxon>
        <taxon>Beloniformes</taxon>
        <taxon>Adrianichthyidae</taxon>
        <taxon>Oryziinae</taxon>
        <taxon>Oryzias</taxon>
    </lineage>
</organism>
<dbReference type="Proteomes" id="UP000646548">
    <property type="component" value="Unassembled WGS sequence"/>
</dbReference>
<proteinExistence type="predicted"/>
<evidence type="ECO:0000256" key="1">
    <source>
        <dbReference type="SAM" id="MobiDB-lite"/>
    </source>
</evidence>
<protein>
    <submittedName>
        <fullName evidence="2">TRAF2 and NCK-interacting protein kinase</fullName>
    </submittedName>
</protein>
<sequence>MNRQSSPAMQHKVSNRISDPSLPPRSESFSSGGMQPACTPPVHRPVEPQMAHLVPVKTHTGSMSSSQSLQDQTASAPNESVPPQRPEMPRQDSDPTSDTPDPPQRITDRDRDRDKDRDRTAWLRDEDVPPKVPQRTTSISPALVRKNSPNGGVGLGPRAGSQLARASNPDLRRSELSLDAMLQRTSSNSSSSSSPSSQGGSAREESPNEEGRISSRSQSGGQTQTGRGS</sequence>